<dbReference type="InterPro" id="IPR005471">
    <property type="entry name" value="Tscrpt_reg_IclR_N"/>
</dbReference>
<dbReference type="InterPro" id="IPR014757">
    <property type="entry name" value="Tscrpt_reg_IclR_C"/>
</dbReference>
<evidence type="ECO:0000256" key="2">
    <source>
        <dbReference type="ARBA" id="ARBA00023125"/>
    </source>
</evidence>
<keyword evidence="2" id="KW-0238">DNA-binding</keyword>
<dbReference type="SMART" id="SM00346">
    <property type="entry name" value="HTH_ICLR"/>
    <property type="match status" value="1"/>
</dbReference>
<proteinExistence type="predicted"/>
<accession>A0A7V8JR11</accession>
<dbReference type="InterPro" id="IPR050707">
    <property type="entry name" value="HTH_MetabolicPath_Reg"/>
</dbReference>
<dbReference type="SUPFAM" id="SSF55781">
    <property type="entry name" value="GAF domain-like"/>
    <property type="match status" value="1"/>
</dbReference>
<dbReference type="Gene3D" id="3.30.450.40">
    <property type="match status" value="1"/>
</dbReference>
<dbReference type="SUPFAM" id="SSF46785">
    <property type="entry name" value="Winged helix' DNA-binding domain"/>
    <property type="match status" value="1"/>
</dbReference>
<dbReference type="Pfam" id="PF01614">
    <property type="entry name" value="IclR_C"/>
    <property type="match status" value="1"/>
</dbReference>
<evidence type="ECO:0000256" key="1">
    <source>
        <dbReference type="ARBA" id="ARBA00023015"/>
    </source>
</evidence>
<evidence type="ECO:0000259" key="4">
    <source>
        <dbReference type="PROSITE" id="PS51077"/>
    </source>
</evidence>
<dbReference type="Gene3D" id="1.10.10.10">
    <property type="entry name" value="Winged helix-like DNA-binding domain superfamily/Winged helix DNA-binding domain"/>
    <property type="match status" value="1"/>
</dbReference>
<gene>
    <name evidence="6" type="primary">iclR_2</name>
    <name evidence="6" type="ORF">GAK30_00983</name>
</gene>
<evidence type="ECO:0000313" key="6">
    <source>
        <dbReference type="EMBL" id="KAF1022610.1"/>
    </source>
</evidence>
<organism evidence="6 7">
    <name type="scientific">Paracidovorax wautersii</name>
    <dbReference type="NCBI Taxonomy" id="1177982"/>
    <lineage>
        <taxon>Bacteria</taxon>
        <taxon>Pseudomonadati</taxon>
        <taxon>Pseudomonadota</taxon>
        <taxon>Betaproteobacteria</taxon>
        <taxon>Burkholderiales</taxon>
        <taxon>Comamonadaceae</taxon>
        <taxon>Paracidovorax</taxon>
    </lineage>
</organism>
<dbReference type="InterPro" id="IPR029016">
    <property type="entry name" value="GAF-like_dom_sf"/>
</dbReference>
<dbReference type="InterPro" id="IPR036388">
    <property type="entry name" value="WH-like_DNA-bd_sf"/>
</dbReference>
<dbReference type="PROSITE" id="PS51078">
    <property type="entry name" value="ICLR_ED"/>
    <property type="match status" value="1"/>
</dbReference>
<dbReference type="GO" id="GO:0003677">
    <property type="term" value="F:DNA binding"/>
    <property type="evidence" value="ECO:0007669"/>
    <property type="project" value="UniProtKB-KW"/>
</dbReference>
<feature type="domain" description="HTH iclR-type" evidence="4">
    <location>
        <begin position="2"/>
        <end position="64"/>
    </location>
</feature>
<dbReference type="PROSITE" id="PS51077">
    <property type="entry name" value="HTH_ICLR"/>
    <property type="match status" value="1"/>
</dbReference>
<sequence length="270" mass="29162">MNGILDRTLGILELLAAHVEGLPLAAIADRTNTPRSAVHRLLADLMRHGYVRQVREQGDYVLTTKLVSMGLTFLSNSGIIDIAQPLLDRLAQASGELVRLSVIDGERLTWVARAQGARRGLRYDPDMGQDAKFSCSASGWAWLSTLSDEKALELVGRQGFGSREEFGPNAPATVTELLEQLRQTRARGFAVTVETFTPGMTAMAAPVRRAGQEAIGCISVAGPAFRFTEQRMLALGDELMAVAAELAAISGSSPLFYAPARDRQHVIVST</sequence>
<dbReference type="PANTHER" id="PTHR30136">
    <property type="entry name" value="HELIX-TURN-HELIX TRANSCRIPTIONAL REGULATOR, ICLR FAMILY"/>
    <property type="match status" value="1"/>
</dbReference>
<dbReference type="FunFam" id="1.10.10.10:FF:000056">
    <property type="entry name" value="IclR family transcriptional regulator"/>
    <property type="match status" value="1"/>
</dbReference>
<dbReference type="CDD" id="cd00090">
    <property type="entry name" value="HTH_ARSR"/>
    <property type="match status" value="1"/>
</dbReference>
<protein>
    <submittedName>
        <fullName evidence="6">Transcriptional repressor IclR</fullName>
    </submittedName>
</protein>
<dbReference type="PANTHER" id="PTHR30136:SF35">
    <property type="entry name" value="HTH-TYPE TRANSCRIPTIONAL REGULATOR RV1719"/>
    <property type="match status" value="1"/>
</dbReference>
<dbReference type="Proteomes" id="UP000461670">
    <property type="component" value="Unassembled WGS sequence"/>
</dbReference>
<evidence type="ECO:0000313" key="7">
    <source>
        <dbReference type="Proteomes" id="UP000461670"/>
    </source>
</evidence>
<dbReference type="GO" id="GO:0045892">
    <property type="term" value="P:negative regulation of DNA-templated transcription"/>
    <property type="evidence" value="ECO:0007669"/>
    <property type="project" value="TreeGrafter"/>
</dbReference>
<reference evidence="7" key="1">
    <citation type="journal article" date="2020" name="MBio">
        <title>Horizontal gene transfer to a defensive symbiont with a reduced genome amongst a multipartite beetle microbiome.</title>
        <authorList>
            <person name="Waterworth S.C."/>
            <person name="Florez L.V."/>
            <person name="Rees E.R."/>
            <person name="Hertweck C."/>
            <person name="Kaltenpoth M."/>
            <person name="Kwan J.C."/>
        </authorList>
    </citation>
    <scope>NUCLEOTIDE SEQUENCE [LARGE SCALE GENOMIC DNA]</scope>
</reference>
<dbReference type="EMBL" id="WNDQ01000010">
    <property type="protein sequence ID" value="KAF1022610.1"/>
    <property type="molecule type" value="Genomic_DNA"/>
</dbReference>
<evidence type="ECO:0000259" key="5">
    <source>
        <dbReference type="PROSITE" id="PS51078"/>
    </source>
</evidence>
<feature type="domain" description="IclR-ED" evidence="5">
    <location>
        <begin position="65"/>
        <end position="252"/>
    </location>
</feature>
<keyword evidence="1" id="KW-0805">Transcription regulation</keyword>
<keyword evidence="3" id="KW-0804">Transcription</keyword>
<dbReference type="InterPro" id="IPR036390">
    <property type="entry name" value="WH_DNA-bd_sf"/>
</dbReference>
<evidence type="ECO:0000256" key="3">
    <source>
        <dbReference type="ARBA" id="ARBA00023163"/>
    </source>
</evidence>
<dbReference type="InterPro" id="IPR011991">
    <property type="entry name" value="ArsR-like_HTH"/>
</dbReference>
<dbReference type="AlphaFoldDB" id="A0A7V8JR11"/>
<comment type="caution">
    <text evidence="6">The sequence shown here is derived from an EMBL/GenBank/DDBJ whole genome shotgun (WGS) entry which is preliminary data.</text>
</comment>
<dbReference type="GO" id="GO:0003700">
    <property type="term" value="F:DNA-binding transcription factor activity"/>
    <property type="evidence" value="ECO:0007669"/>
    <property type="project" value="TreeGrafter"/>
</dbReference>
<dbReference type="Pfam" id="PF09339">
    <property type="entry name" value="HTH_IclR"/>
    <property type="match status" value="1"/>
</dbReference>
<name>A0A7V8JR11_9BURK</name>